<name>A0A379F058_PROMI</name>
<dbReference type="Pfam" id="PF10840">
    <property type="entry name" value="DUF2645"/>
    <property type="match status" value="1"/>
</dbReference>
<organism evidence="1 2">
    <name type="scientific">Proteus mirabilis</name>
    <dbReference type="NCBI Taxonomy" id="584"/>
    <lineage>
        <taxon>Bacteria</taxon>
        <taxon>Pseudomonadati</taxon>
        <taxon>Pseudomonadota</taxon>
        <taxon>Gammaproteobacteria</taxon>
        <taxon>Enterobacterales</taxon>
        <taxon>Morganellaceae</taxon>
        <taxon>Proteus</taxon>
    </lineage>
</organism>
<dbReference type="EMBL" id="UGTS01000001">
    <property type="protein sequence ID" value="SUC12027.1"/>
    <property type="molecule type" value="Genomic_DNA"/>
</dbReference>
<evidence type="ECO:0000313" key="2">
    <source>
        <dbReference type="Proteomes" id="UP000254191"/>
    </source>
</evidence>
<proteinExistence type="predicted"/>
<dbReference type="RefSeq" id="WP_017628742.1">
    <property type="nucleotide sequence ID" value="NZ_CABMNS010000001.1"/>
</dbReference>
<dbReference type="InterPro" id="IPR022553">
    <property type="entry name" value="DUF2645"/>
</dbReference>
<dbReference type="KEGG" id="pvl:AOB99_16865"/>
<sequence>MKIILRTFIFLYFIFLLILINILSISDYEWMIGEGDIDNLCQLPLNGRYVIEPILILIPCILLLFLEKNKKLRWGYVTITVMYIIWSFYLRFNFC</sequence>
<accession>A0A379F058</accession>
<dbReference type="Proteomes" id="UP000254191">
    <property type="component" value="Unassembled WGS sequence"/>
</dbReference>
<dbReference type="AlphaFoldDB" id="A0A379F058"/>
<evidence type="ECO:0000313" key="1">
    <source>
        <dbReference type="EMBL" id="SUC12027.1"/>
    </source>
</evidence>
<gene>
    <name evidence="1" type="ORF">NCTC11938_00234</name>
</gene>
<protein>
    <submittedName>
        <fullName evidence="1">Protein of uncharacterized function (DUF2645)</fullName>
    </submittedName>
</protein>
<reference evidence="1 2" key="1">
    <citation type="submission" date="2018-06" db="EMBL/GenBank/DDBJ databases">
        <authorList>
            <consortium name="Pathogen Informatics"/>
            <person name="Doyle S."/>
        </authorList>
    </citation>
    <scope>NUCLEOTIDE SEQUENCE [LARGE SCALE GENOMIC DNA]</scope>
    <source>
        <strain evidence="1 2">NCTC11938</strain>
    </source>
</reference>